<evidence type="ECO:0008006" key="3">
    <source>
        <dbReference type="Google" id="ProtNLM"/>
    </source>
</evidence>
<reference evidence="1 2" key="1">
    <citation type="submission" date="2015-06" db="EMBL/GenBank/DDBJ databases">
        <title>Draft genome of the ant-associated black yeast Phialophora attae CBS 131958.</title>
        <authorList>
            <person name="Moreno L.F."/>
            <person name="Stielow B.J."/>
            <person name="de Hoog S."/>
            <person name="Vicente V.A."/>
            <person name="Weiss V.A."/>
            <person name="de Vries M."/>
            <person name="Cruz L.M."/>
            <person name="Souza E.M."/>
        </authorList>
    </citation>
    <scope>NUCLEOTIDE SEQUENCE [LARGE SCALE GENOMIC DNA]</scope>
    <source>
        <strain evidence="1 2">CBS 131958</strain>
    </source>
</reference>
<dbReference type="VEuPathDB" id="FungiDB:AB675_7596"/>
<name>A0A0N0NMI7_9EURO</name>
<dbReference type="RefSeq" id="XP_018000212.1">
    <property type="nucleotide sequence ID" value="XM_018147977.1"/>
</dbReference>
<sequence length="452" mass="50874">MASPSTTTETLPVVTATTAPAMGPPTLVSLPVEIKNCIAHHISSFEDTDPLIARQSLASARLICRGWSAPPLKYLYRHIYVPLPLGARCLCLARLLVIAQSSHLADQVRHVTVITTGHAKGGCQKFTETSYGAHVHDTRSSPAAQYRADRNFNARFWSQLEAAKPPDPCDCPGVTQAAGVLAQVAYDIQDEWSTVIHAFRYTISRFPHLDSLNIFTLSAFSRTYPTQLMSFPWAARWSEDNDARMGHLLNAVLIYRRLEHPLTNISINTTEFSYGCHQGNRLNNMYYFKRNMEVHARSLRRLCLRYRGVSNRRYGLDDPESIVRCCVRLLNTLFSTTAVELPNMQCLELSLLEEDDVEQEKASLARNPQRVVNNDARPVITVPKRRRVPPREHLVPLSTISRHTFPNLHTLHLHGFTCVQEGNAAEFPDFLEQCPKLKDLKLGLLRVADGVT</sequence>
<evidence type="ECO:0000313" key="2">
    <source>
        <dbReference type="Proteomes" id="UP000038010"/>
    </source>
</evidence>
<keyword evidence="2" id="KW-1185">Reference proteome</keyword>
<comment type="caution">
    <text evidence="1">The sequence shown here is derived from an EMBL/GenBank/DDBJ whole genome shotgun (WGS) entry which is preliminary data.</text>
</comment>
<dbReference type="AlphaFoldDB" id="A0A0N0NMI7"/>
<dbReference type="GeneID" id="28739857"/>
<accession>A0A0N0NMI7</accession>
<proteinExistence type="predicted"/>
<protein>
    <recommendedName>
        <fullName evidence="3">F-box domain-containing protein</fullName>
    </recommendedName>
</protein>
<gene>
    <name evidence="1" type="ORF">AB675_7596</name>
</gene>
<dbReference type="EMBL" id="LFJN01000012">
    <property type="protein sequence ID" value="KPI40249.1"/>
    <property type="molecule type" value="Genomic_DNA"/>
</dbReference>
<organism evidence="1 2">
    <name type="scientific">Cyphellophora attinorum</name>
    <dbReference type="NCBI Taxonomy" id="1664694"/>
    <lineage>
        <taxon>Eukaryota</taxon>
        <taxon>Fungi</taxon>
        <taxon>Dikarya</taxon>
        <taxon>Ascomycota</taxon>
        <taxon>Pezizomycotina</taxon>
        <taxon>Eurotiomycetes</taxon>
        <taxon>Chaetothyriomycetidae</taxon>
        <taxon>Chaetothyriales</taxon>
        <taxon>Cyphellophoraceae</taxon>
        <taxon>Cyphellophora</taxon>
    </lineage>
</organism>
<dbReference type="Proteomes" id="UP000038010">
    <property type="component" value="Unassembled WGS sequence"/>
</dbReference>
<evidence type="ECO:0000313" key="1">
    <source>
        <dbReference type="EMBL" id="KPI40249.1"/>
    </source>
</evidence>